<feature type="region of interest" description="Disordered" evidence="3">
    <location>
        <begin position="162"/>
        <end position="204"/>
    </location>
</feature>
<dbReference type="InterPro" id="IPR011989">
    <property type="entry name" value="ARM-like"/>
</dbReference>
<protein>
    <recommendedName>
        <fullName evidence="4">PUM-HD domain-containing protein</fullName>
    </recommendedName>
</protein>
<dbReference type="InterPro" id="IPR033712">
    <property type="entry name" value="Pumilio_RNA-bd"/>
</dbReference>
<gene>
    <name evidence="5" type="ORF">NLI96_g1644</name>
</gene>
<dbReference type="InterPro" id="IPR016024">
    <property type="entry name" value="ARM-type_fold"/>
</dbReference>
<dbReference type="Gene3D" id="1.25.10.10">
    <property type="entry name" value="Leucine-rich Repeat Variant"/>
    <property type="match status" value="1"/>
</dbReference>
<dbReference type="Pfam" id="PF00806">
    <property type="entry name" value="PUF"/>
    <property type="match status" value="7"/>
</dbReference>
<dbReference type="PANTHER" id="PTHR12537">
    <property type="entry name" value="RNA BINDING PROTEIN PUMILIO-RELATED"/>
    <property type="match status" value="1"/>
</dbReference>
<dbReference type="PROSITE" id="PS50303">
    <property type="entry name" value="PUM_HD"/>
    <property type="match status" value="1"/>
</dbReference>
<feature type="repeat" description="Pumilio" evidence="2">
    <location>
        <begin position="820"/>
        <end position="857"/>
    </location>
</feature>
<dbReference type="InterPro" id="IPR033133">
    <property type="entry name" value="PUM-HD"/>
</dbReference>
<evidence type="ECO:0000256" key="3">
    <source>
        <dbReference type="SAM" id="MobiDB-lite"/>
    </source>
</evidence>
<dbReference type="AlphaFoldDB" id="A0AAD5YI73"/>
<feature type="repeat" description="Pumilio" evidence="2">
    <location>
        <begin position="784"/>
        <end position="819"/>
    </location>
</feature>
<reference evidence="5" key="1">
    <citation type="submission" date="2022-07" db="EMBL/GenBank/DDBJ databases">
        <title>Genome Sequence of Physisporinus lineatus.</title>
        <authorList>
            <person name="Buettner E."/>
        </authorList>
    </citation>
    <scope>NUCLEOTIDE SEQUENCE</scope>
    <source>
        <strain evidence="5">VT162</strain>
    </source>
</reference>
<accession>A0AAD5YI73</accession>
<evidence type="ECO:0000313" key="6">
    <source>
        <dbReference type="Proteomes" id="UP001212997"/>
    </source>
</evidence>
<feature type="repeat" description="Pumilio" evidence="2">
    <location>
        <begin position="712"/>
        <end position="747"/>
    </location>
</feature>
<evidence type="ECO:0000313" key="5">
    <source>
        <dbReference type="EMBL" id="KAJ3490140.1"/>
    </source>
</evidence>
<organism evidence="5 6">
    <name type="scientific">Meripilus lineatus</name>
    <dbReference type="NCBI Taxonomy" id="2056292"/>
    <lineage>
        <taxon>Eukaryota</taxon>
        <taxon>Fungi</taxon>
        <taxon>Dikarya</taxon>
        <taxon>Basidiomycota</taxon>
        <taxon>Agaricomycotina</taxon>
        <taxon>Agaricomycetes</taxon>
        <taxon>Polyporales</taxon>
        <taxon>Meripilaceae</taxon>
        <taxon>Meripilus</taxon>
    </lineage>
</organism>
<dbReference type="PROSITE" id="PS50302">
    <property type="entry name" value="PUM"/>
    <property type="match status" value="7"/>
</dbReference>
<feature type="repeat" description="Pumilio" evidence="2">
    <location>
        <begin position="608"/>
        <end position="643"/>
    </location>
</feature>
<name>A0AAD5YI73_9APHY</name>
<comment type="caution">
    <text evidence="5">The sequence shown here is derived from an EMBL/GenBank/DDBJ whole genome shotgun (WGS) entry which is preliminary data.</text>
</comment>
<feature type="region of interest" description="Disordered" evidence="3">
    <location>
        <begin position="217"/>
        <end position="236"/>
    </location>
</feature>
<feature type="compositionally biased region" description="Polar residues" evidence="3">
    <location>
        <begin position="1"/>
        <end position="15"/>
    </location>
</feature>
<dbReference type="SUPFAM" id="SSF48371">
    <property type="entry name" value="ARM repeat"/>
    <property type="match status" value="1"/>
</dbReference>
<feature type="domain" description="PUM-HD" evidence="4">
    <location>
        <begin position="551"/>
        <end position="883"/>
    </location>
</feature>
<dbReference type="GO" id="GO:0010608">
    <property type="term" value="P:post-transcriptional regulation of gene expression"/>
    <property type="evidence" value="ECO:0007669"/>
    <property type="project" value="TreeGrafter"/>
</dbReference>
<dbReference type="FunFam" id="1.25.10.10:FF:000237">
    <property type="entry name" value="Pumilio homolog 9"/>
    <property type="match status" value="1"/>
</dbReference>
<dbReference type="EMBL" id="JANAWD010000032">
    <property type="protein sequence ID" value="KAJ3490140.1"/>
    <property type="molecule type" value="Genomic_DNA"/>
</dbReference>
<dbReference type="InterPro" id="IPR001313">
    <property type="entry name" value="Pumilio_RNA-bd_rpt"/>
</dbReference>
<feature type="repeat" description="Pumilio" evidence="2">
    <location>
        <begin position="676"/>
        <end position="711"/>
    </location>
</feature>
<feature type="region of interest" description="Disordered" evidence="3">
    <location>
        <begin position="1"/>
        <end position="25"/>
    </location>
</feature>
<evidence type="ECO:0000259" key="4">
    <source>
        <dbReference type="PROSITE" id="PS50303"/>
    </source>
</evidence>
<dbReference type="CDD" id="cd07920">
    <property type="entry name" value="Pumilio"/>
    <property type="match status" value="1"/>
</dbReference>
<dbReference type="GO" id="GO:0005737">
    <property type="term" value="C:cytoplasm"/>
    <property type="evidence" value="ECO:0007669"/>
    <property type="project" value="TreeGrafter"/>
</dbReference>
<feature type="region of interest" description="Disordered" evidence="3">
    <location>
        <begin position="297"/>
        <end position="376"/>
    </location>
</feature>
<feature type="repeat" description="Pumilio" evidence="2">
    <location>
        <begin position="748"/>
        <end position="783"/>
    </location>
</feature>
<sequence length="1019" mass="110534">MNTLLKSSTTPANARSSDERKQSPPAFLDLADSTARGSNGQDVSAVSPYPPLIPLFLWLISFKRAIKRMEHERQRALQRKMFEDQMRALEQQQAQELLTIPVDATSSLQHLAVSAPTTPPRVNALLNGEVSPNMSLLSRPSVDADILSRAVGSAVDKRKSVTYAPSVNNSPDTAGSNGQTSFARPGGAKSMPASRRTSASEHDEDLAGHLQGLSLAGERADRASTPSGTIPQPQLISTNGRYSLVDGVVYGNVFNAGMMLDEQLDQEMHNAMRNLPTSDEDKYTNAYPNKLSTSSAALDLAPLSQTPPRSSYIGRAAENRDKPSEWPQFNGNARRPESLASRNDRRNVTTPLGLSPGLGEISPSSRVSGTASGTTTPLIQQIPQGLTQGLSSRRGSPLLMDEISITTARSVPATPLPGVPGGTPHLKAPTTPLSAEVQHLNGLLSVQGARGLNESPVNELHPSLSRVPSSQYDSTSLTFTTLSGDDAPFGNDGNFGLDKFSDYGYENGRGSSLGAGTGSTALYHHNGSRYGLGLNGRPNGVDGKMNGLHGPKHKRGDVDREFNRFAGTRLEDLQGQISTLCKDQHGCRYLQKKLEEGVPDHRDMIFRETFGHFADLMTDPFGNYLCQKLLEYSTDDQRNIICESVAQDLVNISLNMHGTRAADLKYNIQIHSIIVALSLHVVVLIKDLNGNHVIQKCLNKLVPDDNQFIYNAVAANCVEVATHRHGCCVLQRCIDHASDHQRIQLVNEITYNALTLVQDPYGNYVVQYILDLNDNRFSDAVIRQFSGNVCALSVQKFSSNVIEKCIRVAEHSTRKMLISELLNRTRLEKLLRDSYGNYCVQTALDYAEPSQRALLVEGIRPVLPLIRNTPYGKRIQNKLQREQVDTFGGNYHHNQSISNLALRSQGLGVGAGPQLSHQTLHHGNHLEPYGSQNGVYAHQSVPSIQAQGLVGHGSALALGAHSIDSFVLQNHSSHSPGLTPPHTHAGFSGASGFGNAFPSVGVTGSLTDPYQQSAFGYSM</sequence>
<keyword evidence="6" id="KW-1185">Reference proteome</keyword>
<feature type="compositionally biased region" description="Polar residues" evidence="3">
    <location>
        <begin position="224"/>
        <end position="236"/>
    </location>
</feature>
<feature type="compositionally biased region" description="Basic and acidic residues" evidence="3">
    <location>
        <begin position="334"/>
        <end position="347"/>
    </location>
</feature>
<feature type="compositionally biased region" description="Polar residues" evidence="3">
    <location>
        <begin position="362"/>
        <end position="376"/>
    </location>
</feature>
<proteinExistence type="predicted"/>
<keyword evidence="1" id="KW-0677">Repeat</keyword>
<dbReference type="SMART" id="SM00025">
    <property type="entry name" value="Pumilio"/>
    <property type="match status" value="7"/>
</dbReference>
<dbReference type="GO" id="GO:0003729">
    <property type="term" value="F:mRNA binding"/>
    <property type="evidence" value="ECO:0007669"/>
    <property type="project" value="TreeGrafter"/>
</dbReference>
<feature type="repeat" description="Pumilio" evidence="2">
    <location>
        <begin position="572"/>
        <end position="607"/>
    </location>
</feature>
<dbReference type="Proteomes" id="UP001212997">
    <property type="component" value="Unassembled WGS sequence"/>
</dbReference>
<evidence type="ECO:0000256" key="2">
    <source>
        <dbReference type="PROSITE-ProRule" id="PRU00317"/>
    </source>
</evidence>
<feature type="compositionally biased region" description="Polar residues" evidence="3">
    <location>
        <begin position="163"/>
        <end position="182"/>
    </location>
</feature>
<evidence type="ECO:0000256" key="1">
    <source>
        <dbReference type="ARBA" id="ARBA00022737"/>
    </source>
</evidence>
<dbReference type="PANTHER" id="PTHR12537:SF13">
    <property type="entry name" value="PUMILIO HOMOLOGY DOMAIN FAMILY MEMBER 4"/>
    <property type="match status" value="1"/>
</dbReference>